<dbReference type="InterPro" id="IPR022998">
    <property type="entry name" value="ThiamineP_synth_TenI"/>
</dbReference>
<accession>A0ABV8WF40</accession>
<evidence type="ECO:0000313" key="15">
    <source>
        <dbReference type="Proteomes" id="UP001595778"/>
    </source>
</evidence>
<feature type="binding site" evidence="10">
    <location>
        <position position="119"/>
    </location>
    <ligand>
        <name>Mg(2+)</name>
        <dbReference type="ChEBI" id="CHEBI:18420"/>
    </ligand>
</feature>
<evidence type="ECO:0000313" key="14">
    <source>
        <dbReference type="EMBL" id="MFC4394812.1"/>
    </source>
</evidence>
<protein>
    <recommendedName>
        <fullName evidence="10">Thiamine-phosphate synthase</fullName>
        <shortName evidence="10">TP synthase</shortName>
        <shortName evidence="10">TPS</shortName>
        <ecNumber evidence="10">2.5.1.3</ecNumber>
    </recommendedName>
    <alternativeName>
        <fullName evidence="10">Thiamine-phosphate pyrophosphorylase</fullName>
        <shortName evidence="10">TMP pyrophosphorylase</shortName>
        <shortName evidence="10">TMP-PPase</shortName>
    </alternativeName>
</protein>
<evidence type="ECO:0000256" key="10">
    <source>
        <dbReference type="HAMAP-Rule" id="MF_00097"/>
    </source>
</evidence>
<dbReference type="Pfam" id="PF02581">
    <property type="entry name" value="TMP-TENI"/>
    <property type="match status" value="1"/>
</dbReference>
<dbReference type="HAMAP" id="MF_00097">
    <property type="entry name" value="TMP_synthase"/>
    <property type="match status" value="1"/>
</dbReference>
<evidence type="ECO:0000259" key="13">
    <source>
        <dbReference type="Pfam" id="PF02581"/>
    </source>
</evidence>
<gene>
    <name evidence="10 14" type="primary">thiE</name>
    <name evidence="14" type="ORF">ACFO0G_01815</name>
</gene>
<dbReference type="GO" id="GO:0004789">
    <property type="term" value="F:thiamine-phosphate diphosphorylase activity"/>
    <property type="evidence" value="ECO:0007669"/>
    <property type="project" value="UniProtKB-EC"/>
</dbReference>
<comment type="caution">
    <text evidence="10">Lacks conserved residue(s) required for the propagation of feature annotation.</text>
</comment>
<evidence type="ECO:0000256" key="4">
    <source>
        <dbReference type="ARBA" id="ARBA00022723"/>
    </source>
</evidence>
<feature type="binding site" evidence="10">
    <location>
        <position position="204"/>
    </location>
    <ligand>
        <name>2-[(2R,5Z)-2-carboxy-4-methylthiazol-5(2H)-ylidene]ethyl phosphate</name>
        <dbReference type="ChEBI" id="CHEBI:62899"/>
    </ligand>
</feature>
<keyword evidence="6 10" id="KW-0784">Thiamine biosynthesis</keyword>
<comment type="catalytic activity">
    <reaction evidence="9 10 11">
        <text>2-[(2R,5Z)-2-carboxy-4-methylthiazol-5(2H)-ylidene]ethyl phosphate + 4-amino-2-methyl-5-(diphosphooxymethyl)pyrimidine + 2 H(+) = thiamine phosphate + CO2 + diphosphate</text>
        <dbReference type="Rhea" id="RHEA:47844"/>
        <dbReference type="ChEBI" id="CHEBI:15378"/>
        <dbReference type="ChEBI" id="CHEBI:16526"/>
        <dbReference type="ChEBI" id="CHEBI:33019"/>
        <dbReference type="ChEBI" id="CHEBI:37575"/>
        <dbReference type="ChEBI" id="CHEBI:57841"/>
        <dbReference type="ChEBI" id="CHEBI:62899"/>
        <dbReference type="EC" id="2.5.1.3"/>
    </reaction>
</comment>
<evidence type="ECO:0000256" key="11">
    <source>
        <dbReference type="RuleBase" id="RU003826"/>
    </source>
</evidence>
<keyword evidence="3 10" id="KW-0808">Transferase</keyword>
<evidence type="ECO:0000256" key="8">
    <source>
        <dbReference type="ARBA" id="ARBA00047851"/>
    </source>
</evidence>
<dbReference type="SUPFAM" id="SSF51391">
    <property type="entry name" value="Thiamin phosphate synthase"/>
    <property type="match status" value="1"/>
</dbReference>
<evidence type="ECO:0000256" key="9">
    <source>
        <dbReference type="ARBA" id="ARBA00047883"/>
    </source>
</evidence>
<dbReference type="RefSeq" id="WP_376976249.1">
    <property type="nucleotide sequence ID" value="NZ_JBHSDQ010000001.1"/>
</dbReference>
<keyword evidence="15" id="KW-1185">Reference proteome</keyword>
<evidence type="ECO:0000256" key="1">
    <source>
        <dbReference type="ARBA" id="ARBA00003814"/>
    </source>
</evidence>
<evidence type="ECO:0000256" key="12">
    <source>
        <dbReference type="RuleBase" id="RU004253"/>
    </source>
</evidence>
<dbReference type="Gene3D" id="3.20.20.70">
    <property type="entry name" value="Aldolase class I"/>
    <property type="match status" value="1"/>
</dbReference>
<comment type="cofactor">
    <cofactor evidence="10">
        <name>Mg(2+)</name>
        <dbReference type="ChEBI" id="CHEBI:18420"/>
    </cofactor>
    <text evidence="10">Binds 1 Mg(2+) ion per subunit.</text>
</comment>
<dbReference type="PANTHER" id="PTHR20857">
    <property type="entry name" value="THIAMINE-PHOSPHATE PYROPHOSPHORYLASE"/>
    <property type="match status" value="1"/>
</dbReference>
<name>A0ABV8WF40_9MICC</name>
<dbReference type="InterPro" id="IPR036206">
    <property type="entry name" value="ThiamineP_synth_sf"/>
</dbReference>
<comment type="pathway">
    <text evidence="2 10 12">Cofactor biosynthesis; thiamine diphosphate biosynthesis; thiamine phosphate from 4-amino-2-methyl-5-diphosphomethylpyrimidine and 4-methyl-5-(2-phosphoethyl)-thiazole: step 1/1.</text>
</comment>
<evidence type="ECO:0000256" key="7">
    <source>
        <dbReference type="ARBA" id="ARBA00047334"/>
    </source>
</evidence>
<evidence type="ECO:0000256" key="6">
    <source>
        <dbReference type="ARBA" id="ARBA00022977"/>
    </source>
</evidence>
<feature type="binding site" evidence="10">
    <location>
        <position position="100"/>
    </location>
    <ligand>
        <name>Mg(2+)</name>
        <dbReference type="ChEBI" id="CHEBI:18420"/>
    </ligand>
</feature>
<keyword evidence="5 10" id="KW-0460">Magnesium</keyword>
<feature type="binding site" evidence="10">
    <location>
        <begin position="67"/>
        <end position="71"/>
    </location>
    <ligand>
        <name>4-amino-2-methyl-5-(diphosphooxymethyl)pyrimidine</name>
        <dbReference type="ChEBI" id="CHEBI:57841"/>
    </ligand>
</feature>
<dbReference type="EMBL" id="JBHSDQ010000001">
    <property type="protein sequence ID" value="MFC4394812.1"/>
    <property type="molecule type" value="Genomic_DNA"/>
</dbReference>
<sequence>MNATTSSFPAGSHAPAGGVASAEVVNARDSEALKAARLYLCTDARRDRGDFAEFVDAAFAGGVDIIQLRDKTIEAAEELDLLAVLKEVAVRHGKLWAVNDRADIAVLSGAPVFHIGQKDLPLAAARTLVNGNAAIGLSSHTTEQVDAALAATAGPSGLDYFCVGPVWATPTKPGRAAVGPELVKYAAGASRQAADPVPWFAIGGIDHGNVHQVAEAGARRIVVVRTITEAPDPAAAAASLLDALDAAGS</sequence>
<reference evidence="15" key="1">
    <citation type="journal article" date="2019" name="Int. J. Syst. Evol. Microbiol.">
        <title>The Global Catalogue of Microorganisms (GCM) 10K type strain sequencing project: providing services to taxonomists for standard genome sequencing and annotation.</title>
        <authorList>
            <consortium name="The Broad Institute Genomics Platform"/>
            <consortium name="The Broad Institute Genome Sequencing Center for Infectious Disease"/>
            <person name="Wu L."/>
            <person name="Ma J."/>
        </authorList>
    </citation>
    <scope>NUCLEOTIDE SEQUENCE [LARGE SCALE GENOMIC DNA]</scope>
    <source>
        <strain evidence="15">PJ61</strain>
    </source>
</reference>
<dbReference type="InterPro" id="IPR034291">
    <property type="entry name" value="TMP_synthase"/>
</dbReference>
<comment type="catalytic activity">
    <reaction evidence="8 10 11">
        <text>2-(2-carboxy-4-methylthiazol-5-yl)ethyl phosphate + 4-amino-2-methyl-5-(diphosphooxymethyl)pyrimidine + 2 H(+) = thiamine phosphate + CO2 + diphosphate</text>
        <dbReference type="Rhea" id="RHEA:47848"/>
        <dbReference type="ChEBI" id="CHEBI:15378"/>
        <dbReference type="ChEBI" id="CHEBI:16526"/>
        <dbReference type="ChEBI" id="CHEBI:33019"/>
        <dbReference type="ChEBI" id="CHEBI:37575"/>
        <dbReference type="ChEBI" id="CHEBI:57841"/>
        <dbReference type="ChEBI" id="CHEBI:62890"/>
        <dbReference type="EC" id="2.5.1.3"/>
    </reaction>
</comment>
<comment type="similarity">
    <text evidence="10 11">Belongs to the thiamine-phosphate synthase family.</text>
</comment>
<feature type="domain" description="Thiamine phosphate synthase/TenI" evidence="13">
    <location>
        <begin position="38"/>
        <end position="227"/>
    </location>
</feature>
<comment type="catalytic activity">
    <reaction evidence="7 10 11">
        <text>4-methyl-5-(2-phosphooxyethyl)-thiazole + 4-amino-2-methyl-5-(diphosphooxymethyl)pyrimidine + H(+) = thiamine phosphate + diphosphate</text>
        <dbReference type="Rhea" id="RHEA:22328"/>
        <dbReference type="ChEBI" id="CHEBI:15378"/>
        <dbReference type="ChEBI" id="CHEBI:33019"/>
        <dbReference type="ChEBI" id="CHEBI:37575"/>
        <dbReference type="ChEBI" id="CHEBI:57841"/>
        <dbReference type="ChEBI" id="CHEBI:58296"/>
        <dbReference type="EC" id="2.5.1.3"/>
    </reaction>
</comment>
<feature type="binding site" evidence="10">
    <location>
        <position position="172"/>
    </location>
    <ligand>
        <name>4-amino-2-methyl-5-(diphosphooxymethyl)pyrimidine</name>
        <dbReference type="ChEBI" id="CHEBI:57841"/>
    </ligand>
</feature>
<comment type="caution">
    <text evidence="14">The sequence shown here is derived from an EMBL/GenBank/DDBJ whole genome shotgun (WGS) entry which is preliminary data.</text>
</comment>
<dbReference type="Proteomes" id="UP001595778">
    <property type="component" value="Unassembled WGS sequence"/>
</dbReference>
<feature type="binding site" evidence="10">
    <location>
        <begin position="169"/>
        <end position="171"/>
    </location>
    <ligand>
        <name>2-[(2R,5Z)-2-carboxy-4-methylthiazol-5(2H)-ylidene]ethyl phosphate</name>
        <dbReference type="ChEBI" id="CHEBI:62899"/>
    </ligand>
</feature>
<comment type="function">
    <text evidence="1 10">Condenses 4-methyl-5-(beta-hydroxyethyl)thiazole monophosphate (THZ-P) and 2-methyl-4-amino-5-hydroxymethyl pyrimidine pyrophosphate (HMP-PP) to form thiamine monophosphate (TMP).</text>
</comment>
<proteinExistence type="inferred from homology"/>
<evidence type="ECO:0000256" key="3">
    <source>
        <dbReference type="ARBA" id="ARBA00022679"/>
    </source>
</evidence>
<evidence type="ECO:0000256" key="2">
    <source>
        <dbReference type="ARBA" id="ARBA00005165"/>
    </source>
</evidence>
<dbReference type="InterPro" id="IPR013785">
    <property type="entry name" value="Aldolase_TIM"/>
</dbReference>
<evidence type="ECO:0000256" key="5">
    <source>
        <dbReference type="ARBA" id="ARBA00022842"/>
    </source>
</evidence>
<dbReference type="PANTHER" id="PTHR20857:SF15">
    <property type="entry name" value="THIAMINE-PHOSPHATE SYNTHASE"/>
    <property type="match status" value="1"/>
</dbReference>
<organism evidence="14 15">
    <name type="scientific">Arthrobacter sedimenti</name>
    <dbReference type="NCBI Taxonomy" id="2694931"/>
    <lineage>
        <taxon>Bacteria</taxon>
        <taxon>Bacillati</taxon>
        <taxon>Actinomycetota</taxon>
        <taxon>Actinomycetes</taxon>
        <taxon>Micrococcales</taxon>
        <taxon>Micrococcaceae</taxon>
        <taxon>Arthrobacter</taxon>
    </lineage>
</organism>
<feature type="binding site" evidence="10">
    <location>
        <position position="99"/>
    </location>
    <ligand>
        <name>4-amino-2-methyl-5-(diphosphooxymethyl)pyrimidine</name>
        <dbReference type="ChEBI" id="CHEBI:57841"/>
    </ligand>
</feature>
<dbReference type="CDD" id="cd00564">
    <property type="entry name" value="TMP_TenI"/>
    <property type="match status" value="1"/>
</dbReference>
<dbReference type="EC" id="2.5.1.3" evidence="10"/>
<feature type="binding site" evidence="10">
    <location>
        <position position="138"/>
    </location>
    <ligand>
        <name>4-amino-2-methyl-5-(diphosphooxymethyl)pyrimidine</name>
        <dbReference type="ChEBI" id="CHEBI:57841"/>
    </ligand>
</feature>
<dbReference type="NCBIfam" id="TIGR00693">
    <property type="entry name" value="thiE"/>
    <property type="match status" value="1"/>
</dbReference>
<keyword evidence="4 10" id="KW-0479">Metal-binding</keyword>